<comment type="caution">
    <text evidence="2">The sequence shown here is derived from an EMBL/GenBank/DDBJ whole genome shotgun (WGS) entry which is preliminary data.</text>
</comment>
<feature type="transmembrane region" description="Helical" evidence="1">
    <location>
        <begin position="66"/>
        <end position="83"/>
    </location>
</feature>
<accession>A0A1F4ZDC8</accession>
<evidence type="ECO:0000313" key="3">
    <source>
        <dbReference type="Proteomes" id="UP000178993"/>
    </source>
</evidence>
<feature type="transmembrane region" description="Helical" evidence="1">
    <location>
        <begin position="188"/>
        <end position="214"/>
    </location>
</feature>
<feature type="transmembrane region" description="Helical" evidence="1">
    <location>
        <begin position="398"/>
        <end position="421"/>
    </location>
</feature>
<feature type="transmembrane region" description="Helical" evidence="1">
    <location>
        <begin position="151"/>
        <end position="168"/>
    </location>
</feature>
<name>A0A1F4ZDC8_9BACT</name>
<proteinExistence type="predicted"/>
<feature type="transmembrane region" description="Helical" evidence="1">
    <location>
        <begin position="433"/>
        <end position="455"/>
    </location>
</feature>
<gene>
    <name evidence="2" type="ORF">A3E17_01565</name>
</gene>
<feature type="transmembrane region" description="Helical" evidence="1">
    <location>
        <begin position="326"/>
        <end position="347"/>
    </location>
</feature>
<sequence>MDTRDLPPPPPFKKLIGPSFIILGLGLGSGEIILWPYLTSNFGLGLVWAIVIGITMQFFINMEVERYALIYGESIFVGFARWLRLLPFWFILSTFLGFGWPGIGLAGATLLGHAASVPSVKLTSVVLFLAIGLILSLGRQLYTTVETLQKYLILLGTPLIFLLTLYLSRGADWAALGAGLLGQGHGFFLLPSQISISIFLGALAFSGAGGNLNLAQSFYIRDKGYGMGRFAAKITSIFRSPQTASVPIRLSGVTFSPTSANLSRFRRWWRHTNLEHFLVFWVLGLLTMLMLALLAYTTTFGHPGNPSGINFVLTESAVIGQKTFTFITPLFLVVTGLMLAATQLTVLDSTSRIITENFLLARGTDIAPVSRIYYLVLWIQIAFGLAVILAGFTQPRQLITLSAVINAFSMFVYTALILYLNNRRLPSPLRPSTTRNVILAATFLFLGALCFLTLLNS</sequence>
<dbReference type="EMBL" id="MEXL01000013">
    <property type="protein sequence ID" value="OGD03434.1"/>
    <property type="molecule type" value="Genomic_DNA"/>
</dbReference>
<protein>
    <recommendedName>
        <fullName evidence="4">Amino acid permease/ SLC12A domain-containing protein</fullName>
    </recommendedName>
</protein>
<reference evidence="2 3" key="1">
    <citation type="journal article" date="2016" name="Nat. Commun.">
        <title>Thousands of microbial genomes shed light on interconnected biogeochemical processes in an aquifer system.</title>
        <authorList>
            <person name="Anantharaman K."/>
            <person name="Brown C.T."/>
            <person name="Hug L.A."/>
            <person name="Sharon I."/>
            <person name="Castelle C.J."/>
            <person name="Probst A.J."/>
            <person name="Thomas B.C."/>
            <person name="Singh A."/>
            <person name="Wilkins M.J."/>
            <person name="Karaoz U."/>
            <person name="Brodie E.L."/>
            <person name="Williams K.H."/>
            <person name="Hubbard S.S."/>
            <person name="Banfield J.F."/>
        </authorList>
    </citation>
    <scope>NUCLEOTIDE SEQUENCE [LARGE SCALE GENOMIC DNA]</scope>
</reference>
<evidence type="ECO:0008006" key="4">
    <source>
        <dbReference type="Google" id="ProtNLM"/>
    </source>
</evidence>
<evidence type="ECO:0000313" key="2">
    <source>
        <dbReference type="EMBL" id="OGD03434.1"/>
    </source>
</evidence>
<feature type="transmembrane region" description="Helical" evidence="1">
    <location>
        <begin position="90"/>
        <end position="114"/>
    </location>
</feature>
<evidence type="ECO:0000256" key="1">
    <source>
        <dbReference type="SAM" id="Phobius"/>
    </source>
</evidence>
<keyword evidence="1" id="KW-0472">Membrane</keyword>
<feature type="transmembrane region" description="Helical" evidence="1">
    <location>
        <begin position="120"/>
        <end position="139"/>
    </location>
</feature>
<dbReference type="Proteomes" id="UP000178993">
    <property type="component" value="Unassembled WGS sequence"/>
</dbReference>
<feature type="transmembrane region" description="Helical" evidence="1">
    <location>
        <begin position="42"/>
        <end position="60"/>
    </location>
</feature>
<dbReference type="NCBIfam" id="NF037982">
    <property type="entry name" value="Nramp_1"/>
    <property type="match status" value="1"/>
</dbReference>
<feature type="transmembrane region" description="Helical" evidence="1">
    <location>
        <begin position="15"/>
        <end position="35"/>
    </location>
</feature>
<keyword evidence="1" id="KW-0812">Transmembrane</keyword>
<feature type="transmembrane region" description="Helical" evidence="1">
    <location>
        <begin position="372"/>
        <end position="392"/>
    </location>
</feature>
<keyword evidence="1" id="KW-1133">Transmembrane helix</keyword>
<organism evidence="2 3">
    <name type="scientific">Candidatus Amesbacteria bacterium RIFCSPHIGHO2_12_FULL_48_14</name>
    <dbReference type="NCBI Taxonomy" id="1797257"/>
    <lineage>
        <taxon>Bacteria</taxon>
        <taxon>Candidatus Amesiibacteriota</taxon>
    </lineage>
</organism>
<dbReference type="AlphaFoldDB" id="A0A1F4ZDC8"/>
<feature type="transmembrane region" description="Helical" evidence="1">
    <location>
        <begin position="274"/>
        <end position="296"/>
    </location>
</feature>